<dbReference type="Proteomes" id="UP001320159">
    <property type="component" value="Unassembled WGS sequence"/>
</dbReference>
<organism evidence="1 2">
    <name type="scientific">Methanooceanicella nereidis</name>
    <dbReference type="NCBI Taxonomy" id="2052831"/>
    <lineage>
        <taxon>Archaea</taxon>
        <taxon>Methanobacteriati</taxon>
        <taxon>Methanobacteriota</taxon>
        <taxon>Stenosarchaea group</taxon>
        <taxon>Methanomicrobia</taxon>
        <taxon>Methanocellales</taxon>
        <taxon>Methanocellaceae</taxon>
        <taxon>Methanooceanicella</taxon>
    </lineage>
</organism>
<accession>A0AAP2W7D0</accession>
<sequence length="232" mass="25773">MARYTVDEFINKTSQKDKGEGLFELETDRLLEVNLNGMIWTKMGSMVAYNGGIKFEREGMLEHGLEKFLKKAITGEGAHLMKAVGNGKLYLADEGKKVIILNLENDSIIVNGNDLLAFEPSLNYDIKMMRRVSSMMAGGMFNVKLEGTGMVAITSHYEPLTLVVTPERPVMTDPNATVAWSGNLMPDLRTDITFKTILGRGSGESFQMEFRGSGFVVVQPYEEVYFQTTTSG</sequence>
<dbReference type="InterPro" id="IPR036983">
    <property type="entry name" value="AIM24_sf"/>
</dbReference>
<dbReference type="Pfam" id="PF01987">
    <property type="entry name" value="AIM24"/>
    <property type="match status" value="1"/>
</dbReference>
<name>A0AAP2W7D0_9EURY</name>
<reference evidence="1 2" key="1">
    <citation type="submission" date="2017-11" db="EMBL/GenBank/DDBJ databases">
        <title>Isolation and Characterization of Family Methanocellaceae Species from Potential Methane Hydrate Area Offshore Southwestern Taiwan.</title>
        <authorList>
            <person name="Zhang W.-L."/>
            <person name="Chen W.-C."/>
            <person name="Lai M.-C."/>
            <person name="Chen S.-C."/>
        </authorList>
    </citation>
    <scope>NUCLEOTIDE SEQUENCE [LARGE SCALE GENOMIC DNA]</scope>
    <source>
        <strain evidence="1 2">CWC-04</strain>
    </source>
</reference>
<dbReference type="PANTHER" id="PTHR38074">
    <property type="entry name" value="ALTERED INHERITANCE OF MITOCHONDRIA PROTEIN 24, MITOCHONDRIAL"/>
    <property type="match status" value="1"/>
</dbReference>
<proteinExistence type="predicted"/>
<dbReference type="InterPro" id="IPR016031">
    <property type="entry name" value="Trp_RNA-bd_attenuator-like_dom"/>
</dbReference>
<dbReference type="RefSeq" id="WP_230743292.1">
    <property type="nucleotide sequence ID" value="NZ_PGCK01000017.1"/>
</dbReference>
<evidence type="ECO:0000313" key="1">
    <source>
        <dbReference type="EMBL" id="MCD1296293.1"/>
    </source>
</evidence>
<dbReference type="EMBL" id="PGCK01000017">
    <property type="protein sequence ID" value="MCD1296293.1"/>
    <property type="molecule type" value="Genomic_DNA"/>
</dbReference>
<dbReference type="Gene3D" id="3.60.160.10">
    <property type="entry name" value="Mitochondrial biogenesis AIM24"/>
    <property type="match status" value="1"/>
</dbReference>
<evidence type="ECO:0008006" key="3">
    <source>
        <dbReference type="Google" id="ProtNLM"/>
    </source>
</evidence>
<protein>
    <recommendedName>
        <fullName evidence="3">AIM24 family protein</fullName>
    </recommendedName>
</protein>
<gene>
    <name evidence="1" type="ORF">CUJ83_14920</name>
</gene>
<comment type="caution">
    <text evidence="1">The sequence shown here is derived from an EMBL/GenBank/DDBJ whole genome shotgun (WGS) entry which is preliminary data.</text>
</comment>
<dbReference type="SUPFAM" id="SSF51219">
    <property type="entry name" value="TRAP-like"/>
    <property type="match status" value="1"/>
</dbReference>
<evidence type="ECO:0000313" key="2">
    <source>
        <dbReference type="Proteomes" id="UP001320159"/>
    </source>
</evidence>
<dbReference type="AlphaFoldDB" id="A0AAP2W7D0"/>
<keyword evidence="2" id="KW-1185">Reference proteome</keyword>
<dbReference type="PANTHER" id="PTHR38074:SF1">
    <property type="entry name" value="ALTERED INHERITANCE OF MITOCHONDRIA PROTEIN 24, MITOCHONDRIAL"/>
    <property type="match status" value="1"/>
</dbReference>
<dbReference type="InterPro" id="IPR002838">
    <property type="entry name" value="AIM24"/>
</dbReference>